<evidence type="ECO:0000313" key="2">
    <source>
        <dbReference type="Proteomes" id="UP000242367"/>
    </source>
</evidence>
<dbReference type="RefSeq" id="WP_103563630.1">
    <property type="nucleotide sequence ID" value="NZ_MTBP01000002.1"/>
</dbReference>
<dbReference type="Proteomes" id="UP000242367">
    <property type="component" value="Unassembled WGS sequence"/>
</dbReference>
<name>A0A2P4UHH1_9ACTN</name>
<dbReference type="Pfam" id="PF09234">
    <property type="entry name" value="DUF1963"/>
    <property type="match status" value="1"/>
</dbReference>
<evidence type="ECO:0000313" key="1">
    <source>
        <dbReference type="EMBL" id="POM24507.1"/>
    </source>
</evidence>
<evidence type="ECO:0008006" key="3">
    <source>
        <dbReference type="Google" id="ProtNLM"/>
    </source>
</evidence>
<sequence length="264" mass="29067">MDHITAQRRRLGRLFSLHLVPEVVAIVLSLARPALRLRAGAGTAVRLGGAPSLPPGVPPPVADGRPLDHLATLDCAALASVAVLPGLPAKGSASFYFRGAPPRPWGRPDERDGWRVLTGAPAVRDEAPAPGLAFGVMPFLSLPSPRELLVRSLDTVYVGFAPVYEELHRAWHRSLWYDEPAHQLGGWPSLVEDSGFLRRPDDPGDRQLLLQLDSDPRLGWFWGEPGRLFFHNDPNEALADAWLTVQSDYNPRPHRPRGRKKTAR</sequence>
<comment type="caution">
    <text evidence="1">The sequence shown here is derived from an EMBL/GenBank/DDBJ whole genome shotgun (WGS) entry which is preliminary data.</text>
</comment>
<protein>
    <recommendedName>
        <fullName evidence="3">DUF1963 domain-containing protein</fullName>
    </recommendedName>
</protein>
<proteinExistence type="predicted"/>
<dbReference type="InterPro" id="IPR035948">
    <property type="entry name" value="YwqG-like_sf"/>
</dbReference>
<dbReference type="AlphaFoldDB" id="A0A2P4UHH1"/>
<gene>
    <name evidence="1" type="ORF">BTM25_31360</name>
</gene>
<dbReference type="SUPFAM" id="SSF103032">
    <property type="entry name" value="Hypothetical protein YwqG"/>
    <property type="match status" value="1"/>
</dbReference>
<keyword evidence="2" id="KW-1185">Reference proteome</keyword>
<accession>A0A2P4UHH1</accession>
<dbReference type="EMBL" id="MTBP01000002">
    <property type="protein sequence ID" value="POM24507.1"/>
    <property type="molecule type" value="Genomic_DNA"/>
</dbReference>
<dbReference type="Gene3D" id="2.30.320.10">
    <property type="entry name" value="YwqG-like"/>
    <property type="match status" value="1"/>
</dbReference>
<reference evidence="1 2" key="1">
    <citation type="journal article" date="2017" name="Chemistry">
        <title>Isolation, Biosynthesis and Chemical Modifications of Rubterolones A-F: Rare Tropolone Alkaloids from Actinomadura sp. 5-2.</title>
        <authorList>
            <person name="Guo H."/>
            <person name="Benndorf R."/>
            <person name="Leichnitz D."/>
            <person name="Klassen J.L."/>
            <person name="Vollmers J."/>
            <person name="Gorls H."/>
            <person name="Steinacker M."/>
            <person name="Weigel C."/>
            <person name="Dahse H.M."/>
            <person name="Kaster A.K."/>
            <person name="de Beer Z.W."/>
            <person name="Poulsen M."/>
            <person name="Beemelmanns C."/>
        </authorList>
    </citation>
    <scope>NUCLEOTIDE SEQUENCE [LARGE SCALE GENOMIC DNA]</scope>
    <source>
        <strain evidence="1 2">5-2</strain>
    </source>
</reference>
<dbReference type="InterPro" id="IPR015315">
    <property type="entry name" value="DUF1963"/>
</dbReference>
<organism evidence="1 2">
    <name type="scientific">Actinomadura rubteroloni</name>
    <dbReference type="NCBI Taxonomy" id="1926885"/>
    <lineage>
        <taxon>Bacteria</taxon>
        <taxon>Bacillati</taxon>
        <taxon>Actinomycetota</taxon>
        <taxon>Actinomycetes</taxon>
        <taxon>Streptosporangiales</taxon>
        <taxon>Thermomonosporaceae</taxon>
        <taxon>Actinomadura</taxon>
    </lineage>
</organism>